<dbReference type="Pfam" id="PF02737">
    <property type="entry name" value="3HCDH_N"/>
    <property type="match status" value="1"/>
</dbReference>
<dbReference type="InterPro" id="IPR036291">
    <property type="entry name" value="NAD(P)-bd_dom_sf"/>
</dbReference>
<dbReference type="Pfam" id="PF00725">
    <property type="entry name" value="3HCDH"/>
    <property type="match status" value="2"/>
</dbReference>
<evidence type="ECO:0000313" key="6">
    <source>
        <dbReference type="Proteomes" id="UP000601990"/>
    </source>
</evidence>
<keyword evidence="1" id="KW-0560">Oxidoreductase</keyword>
<keyword evidence="6" id="KW-1185">Reference proteome</keyword>
<evidence type="ECO:0000256" key="1">
    <source>
        <dbReference type="ARBA" id="ARBA00023002"/>
    </source>
</evidence>
<dbReference type="InterPro" id="IPR011967">
    <property type="entry name" value="3-OHacyl-CoA_DH_PaaH"/>
</dbReference>
<feature type="domain" description="3-hydroxyacyl-CoA dehydrogenase NAD binding" evidence="3">
    <location>
        <begin position="9"/>
        <end position="187"/>
    </location>
</feature>
<sequence length="509" mass="53836">MKALNRNVKVLVIGAGAMGSGIAHVAARAGHTVYLYDGRPEAVQSGCAGIDKDLRYLVAKGRLPEAEAQAIRARVLPVAALAEARDAGLAIEAIVEDLDVKQSLFRDLEALLGEDAILASNTSSLSITAMAAGLARPGRFAGLHFFNPAPRMALVEVVSGLATERAIADTLHATARAWGKIPVHAKSTPGFIVNRVARPYYAEALRVLAEKAAEPQTLDAILREGCGFAMGPFELMDLIGHDVNFAVTRSVFEAYFNDRRFAPSLIQQELVFAGRLGRKSGRGFYDYAEGAVRPPARSEPVRNAEAKIAVVGDIGAAAPLIARLEAGGVEVRREAGKGGRGWMKIGAACVALSDGRTATRRAVEEECPNLVLLDLCLDFAATGRITVARADQCGLGAFRAVIGTLQKAGVNVSVIDDVAGLLSLRVVAMLANEAADAVLYGVASATDVDTAMCHGTNYPKGGPLAWADQLGAAFIAEVISNLAAHYGEERYRVSPFLQRKAFKGELVHD</sequence>
<evidence type="ECO:0000259" key="3">
    <source>
        <dbReference type="Pfam" id="PF02737"/>
    </source>
</evidence>
<reference evidence="5" key="1">
    <citation type="submission" date="2019-12" db="EMBL/GenBank/DDBJ databases">
        <title>Comparative genomics gives insights into the taxonomy of the Azoarcus-Aromatoleum group and reveals separate origins of nif in the plant-associated Azoarcus and non-plant-associated Aromatoleum sub-groups.</title>
        <authorList>
            <person name="Lafos M."/>
            <person name="Maluk M."/>
            <person name="Batista M."/>
            <person name="Junghare M."/>
            <person name="Carmona M."/>
            <person name="Faoro H."/>
            <person name="Cruz L.M."/>
            <person name="Battistoni F."/>
            <person name="De Souza E."/>
            <person name="Pedrosa F."/>
            <person name="Chen W.-M."/>
            <person name="Poole P.S."/>
            <person name="Dixon R.A."/>
            <person name="James E.K."/>
        </authorList>
    </citation>
    <scope>NUCLEOTIDE SEQUENCE</scope>
    <source>
        <strain evidence="5">U120</strain>
    </source>
</reference>
<dbReference type="Gene3D" id="1.10.1040.50">
    <property type="match status" value="1"/>
</dbReference>
<dbReference type="SUPFAM" id="SSF48179">
    <property type="entry name" value="6-phosphogluconate dehydrogenase C-terminal domain-like"/>
    <property type="match status" value="2"/>
</dbReference>
<dbReference type="InterPro" id="IPR008927">
    <property type="entry name" value="6-PGluconate_DH-like_C_sf"/>
</dbReference>
<gene>
    <name evidence="5" type="primary">paaC</name>
    <name evidence="5" type="ORF">GO608_01380</name>
</gene>
<evidence type="ECO:0000259" key="2">
    <source>
        <dbReference type="Pfam" id="PF00725"/>
    </source>
</evidence>
<dbReference type="InterPro" id="IPR006108">
    <property type="entry name" value="3HC_DH_C"/>
</dbReference>
<dbReference type="InterPro" id="IPR006176">
    <property type="entry name" value="3-OHacyl-CoA_DH_NAD-bd"/>
</dbReference>
<comment type="caution">
    <text evidence="5">The sequence shown here is derived from an EMBL/GenBank/DDBJ whole genome shotgun (WGS) entry which is preliminary data.</text>
</comment>
<feature type="domain" description="3-hydroxyacyl-CoA dehydrogenase C-terminal" evidence="2">
    <location>
        <begin position="425"/>
        <end position="506"/>
    </location>
</feature>
<accession>A0ABX1MVL1</accession>
<evidence type="ECO:0000259" key="4">
    <source>
        <dbReference type="Pfam" id="PF18321"/>
    </source>
</evidence>
<feature type="domain" description="3-hydroxyacyl-CoA dehydrogenase C-terminal" evidence="2">
    <location>
        <begin position="190"/>
        <end position="287"/>
    </location>
</feature>
<dbReference type="PANTHER" id="PTHR48075">
    <property type="entry name" value="3-HYDROXYACYL-COA DEHYDROGENASE FAMILY PROTEIN"/>
    <property type="match status" value="1"/>
</dbReference>
<dbReference type="NCBIfam" id="TIGR02279">
    <property type="entry name" value="PaaC-3OHAcCoADH"/>
    <property type="match status" value="1"/>
</dbReference>
<organism evidence="5 6">
    <name type="scientific">Aromatoleum buckelii</name>
    <dbReference type="NCBI Taxonomy" id="200254"/>
    <lineage>
        <taxon>Bacteria</taxon>
        <taxon>Pseudomonadati</taxon>
        <taxon>Pseudomonadota</taxon>
        <taxon>Betaproteobacteria</taxon>
        <taxon>Rhodocyclales</taxon>
        <taxon>Rhodocyclaceae</taxon>
        <taxon>Aromatoleum</taxon>
    </lineage>
</organism>
<dbReference type="EMBL" id="WTVH01000001">
    <property type="protein sequence ID" value="NMF91985.1"/>
    <property type="molecule type" value="Genomic_DNA"/>
</dbReference>
<dbReference type="Gene3D" id="3.40.50.720">
    <property type="entry name" value="NAD(P)-binding Rossmann-like Domain"/>
    <property type="match status" value="1"/>
</dbReference>
<dbReference type="SUPFAM" id="SSF51735">
    <property type="entry name" value="NAD(P)-binding Rossmann-fold domains"/>
    <property type="match status" value="1"/>
</dbReference>
<name>A0ABX1MVL1_9RHOO</name>
<dbReference type="PANTHER" id="PTHR48075:SF5">
    <property type="entry name" value="3-HYDROXYBUTYRYL-COA DEHYDROGENASE"/>
    <property type="match status" value="1"/>
</dbReference>
<feature type="domain" description="3-hydroxybutyryl-CoA dehydrogenase reduced Rossmann-fold" evidence="4">
    <location>
        <begin position="350"/>
        <end position="418"/>
    </location>
</feature>
<evidence type="ECO:0000313" key="5">
    <source>
        <dbReference type="EMBL" id="NMF91985.1"/>
    </source>
</evidence>
<dbReference type="Pfam" id="PF18321">
    <property type="entry name" value="3HCDH_RFF"/>
    <property type="match status" value="1"/>
</dbReference>
<protein>
    <submittedName>
        <fullName evidence="5">3-hydroxyacyl-CoA dehydrogenase PaaC</fullName>
    </submittedName>
</protein>
<proteinExistence type="predicted"/>
<dbReference type="NCBIfam" id="NF006124">
    <property type="entry name" value="PRK08268.1"/>
    <property type="match status" value="1"/>
</dbReference>
<dbReference type="Proteomes" id="UP000601990">
    <property type="component" value="Unassembled WGS sequence"/>
</dbReference>
<dbReference type="RefSeq" id="WP_169197302.1">
    <property type="nucleotide sequence ID" value="NZ_WTVH02000008.1"/>
</dbReference>
<dbReference type="InterPro" id="IPR041040">
    <property type="entry name" value="3HCDH_RFF"/>
</dbReference>